<evidence type="ECO:0000313" key="13">
    <source>
        <dbReference type="Proteomes" id="UP001485043"/>
    </source>
</evidence>
<evidence type="ECO:0000256" key="1">
    <source>
        <dbReference type="ARBA" id="ARBA00004477"/>
    </source>
</evidence>
<evidence type="ECO:0000256" key="2">
    <source>
        <dbReference type="ARBA" id="ARBA00005420"/>
    </source>
</evidence>
<proteinExistence type="inferred from homology"/>
<dbReference type="Pfam" id="PF03982">
    <property type="entry name" value="DAGAT"/>
    <property type="match status" value="1"/>
</dbReference>
<evidence type="ECO:0000256" key="4">
    <source>
        <dbReference type="ARBA" id="ARBA00022679"/>
    </source>
</evidence>
<name>A0AAW1SUF7_9CHLO</name>
<comment type="subcellular location">
    <subcellularLocation>
        <location evidence="1 11">Endoplasmic reticulum membrane</location>
        <topology evidence="1 11">Multi-pass membrane protein</topology>
    </subcellularLocation>
</comment>
<keyword evidence="4 11" id="KW-0808">Transferase</keyword>
<dbReference type="GO" id="GO:0004144">
    <property type="term" value="F:diacylglycerol O-acyltransferase activity"/>
    <property type="evidence" value="ECO:0007669"/>
    <property type="project" value="UniProtKB-ARBA"/>
</dbReference>
<feature type="transmembrane region" description="Helical" evidence="11">
    <location>
        <begin position="20"/>
        <end position="42"/>
    </location>
</feature>
<evidence type="ECO:0000256" key="8">
    <source>
        <dbReference type="ARBA" id="ARBA00023098"/>
    </source>
</evidence>
<dbReference type="PANTHER" id="PTHR12317:SF34">
    <property type="entry name" value="ACYLTRANSFERASE"/>
    <property type="match status" value="1"/>
</dbReference>
<comment type="similarity">
    <text evidence="2 11">Belongs to the diacylglycerol acyltransferase family.</text>
</comment>
<keyword evidence="9 11" id="KW-0472">Membrane</keyword>
<keyword evidence="5 11" id="KW-0812">Transmembrane</keyword>
<reference evidence="12 13" key="1">
    <citation type="journal article" date="2024" name="Nat. Commun.">
        <title>Phylogenomics reveals the evolutionary origins of lichenization in chlorophyte algae.</title>
        <authorList>
            <person name="Puginier C."/>
            <person name="Libourel C."/>
            <person name="Otte J."/>
            <person name="Skaloud P."/>
            <person name="Haon M."/>
            <person name="Grisel S."/>
            <person name="Petersen M."/>
            <person name="Berrin J.G."/>
            <person name="Delaux P.M."/>
            <person name="Dal Grande F."/>
            <person name="Keller J."/>
        </authorList>
    </citation>
    <scope>NUCLEOTIDE SEQUENCE [LARGE SCALE GENOMIC DNA]</scope>
    <source>
        <strain evidence="12 13">SAG 2523</strain>
    </source>
</reference>
<evidence type="ECO:0000256" key="7">
    <source>
        <dbReference type="ARBA" id="ARBA00022989"/>
    </source>
</evidence>
<evidence type="ECO:0000313" key="12">
    <source>
        <dbReference type="EMBL" id="KAK9860431.1"/>
    </source>
</evidence>
<evidence type="ECO:0000256" key="9">
    <source>
        <dbReference type="ARBA" id="ARBA00023136"/>
    </source>
</evidence>
<evidence type="ECO:0000256" key="10">
    <source>
        <dbReference type="ARBA" id="ARBA00023315"/>
    </source>
</evidence>
<dbReference type="GO" id="GO:0005789">
    <property type="term" value="C:endoplasmic reticulum membrane"/>
    <property type="evidence" value="ECO:0007669"/>
    <property type="project" value="UniProtKB-SubCell"/>
</dbReference>
<dbReference type="InterPro" id="IPR007130">
    <property type="entry name" value="DAGAT"/>
</dbReference>
<protein>
    <recommendedName>
        <fullName evidence="11">Acyltransferase</fullName>
        <ecNumber evidence="11">2.3.1.-</ecNumber>
    </recommendedName>
</protein>
<dbReference type="Proteomes" id="UP001485043">
    <property type="component" value="Unassembled WGS sequence"/>
</dbReference>
<accession>A0AAW1SUF7</accession>
<gene>
    <name evidence="12" type="ORF">WJX84_005913</name>
</gene>
<dbReference type="AlphaFoldDB" id="A0AAW1SUF7"/>
<keyword evidence="7 11" id="KW-1133">Transmembrane helix</keyword>
<dbReference type="PANTHER" id="PTHR12317">
    <property type="entry name" value="DIACYLGLYCEROL O-ACYLTRANSFERASE"/>
    <property type="match status" value="1"/>
</dbReference>
<keyword evidence="10" id="KW-0012">Acyltransferase</keyword>
<feature type="transmembrane region" description="Helical" evidence="11">
    <location>
        <begin position="54"/>
        <end position="77"/>
    </location>
</feature>
<keyword evidence="8" id="KW-0443">Lipid metabolism</keyword>
<organism evidence="12 13">
    <name type="scientific">Apatococcus fuscideae</name>
    <dbReference type="NCBI Taxonomy" id="2026836"/>
    <lineage>
        <taxon>Eukaryota</taxon>
        <taxon>Viridiplantae</taxon>
        <taxon>Chlorophyta</taxon>
        <taxon>core chlorophytes</taxon>
        <taxon>Trebouxiophyceae</taxon>
        <taxon>Chlorellales</taxon>
        <taxon>Chlorellaceae</taxon>
        <taxon>Apatococcus</taxon>
    </lineage>
</organism>
<dbReference type="GO" id="GO:0006629">
    <property type="term" value="P:lipid metabolic process"/>
    <property type="evidence" value="ECO:0007669"/>
    <property type="project" value="UniProtKB-KW"/>
</dbReference>
<sequence>MIARSGYRFWQPFRGGVAFIATQAAGWALFSLAAAFMIWTVIQLAQGMAYCVQCWALMTGATMFAAQLLLGVSVLTYKGAPGKVLETVANPHTGAREWGLVVGLYQRYMLASLQWWFGNVEVVKHGQTGFSPHQRYLLGYSPHGLFPIGAAYLQFLPTFRAIAGPMRTATVVASAIFYPPVIRDICSWCGLRVVARRTIIRALKDKGAVILVPGGQAELVLTWRMFRQNPRGKREYVVYTRHKGFIKLAIEQQAHLVPILVLGEICSLRNFIDIPALQQWTYKKIGFPVPYLVVGWGGCTPLPMAGRGLRFIIGEPIQPPLLEPGQQVDQSAIDKLHQAYYSQVSEMWAAHQPTFPGYEDVELVLYP</sequence>
<comment type="caution">
    <text evidence="12">The sequence shown here is derived from an EMBL/GenBank/DDBJ whole genome shotgun (WGS) entry which is preliminary data.</text>
</comment>
<keyword evidence="13" id="KW-1185">Reference proteome</keyword>
<evidence type="ECO:0000256" key="11">
    <source>
        <dbReference type="RuleBase" id="RU367023"/>
    </source>
</evidence>
<evidence type="ECO:0000256" key="6">
    <source>
        <dbReference type="ARBA" id="ARBA00022824"/>
    </source>
</evidence>
<keyword evidence="6 11" id="KW-0256">Endoplasmic reticulum</keyword>
<evidence type="ECO:0000256" key="5">
    <source>
        <dbReference type="ARBA" id="ARBA00022692"/>
    </source>
</evidence>
<dbReference type="EMBL" id="JALJOV010000838">
    <property type="protein sequence ID" value="KAK9860431.1"/>
    <property type="molecule type" value="Genomic_DNA"/>
</dbReference>
<keyword evidence="3" id="KW-0444">Lipid biosynthesis</keyword>
<evidence type="ECO:0000256" key="3">
    <source>
        <dbReference type="ARBA" id="ARBA00022516"/>
    </source>
</evidence>
<dbReference type="EC" id="2.3.1.-" evidence="11"/>